<sequence length="307" mass="35363">MRSFTGRGGCALFLETILKIHGKTTVEKMMKRSRAKGPPVPLLNCTCEQRQEKRPTNGPRPTNKNILDTTPPGHSCMSIELLSLLLTGKVHSSLKGWSSSLGVGILSSANGEVGSFLKRPEKPVWILRGETCSSLLWLTNEKDTAFLDQAGRTLDFSHWNFWYGQTNKSTFRMTTRRSKWAPPPVLKQQVLPKRRTVMESIVERRKKRTQNVVSGDENEVACVNKEVTKEELERVKEHPEDRHFYPNQYCRWRYDLCGNGQWQPFHQLTKHEQLVVETKLAPRINHIIRTRWPDARLEHPSNHHPVV</sequence>
<dbReference type="EMBL" id="HBFW01002804">
    <property type="protein sequence ID" value="CAD8930795.1"/>
    <property type="molecule type" value="Transcribed_RNA"/>
</dbReference>
<evidence type="ECO:0000313" key="2">
    <source>
        <dbReference type="EMBL" id="CAD8930795.1"/>
    </source>
</evidence>
<accession>A0A7S1GI64</accession>
<feature type="compositionally biased region" description="Polar residues" evidence="1">
    <location>
        <begin position="59"/>
        <end position="68"/>
    </location>
</feature>
<protein>
    <submittedName>
        <fullName evidence="2">Uncharacterized protein</fullName>
    </submittedName>
</protein>
<feature type="region of interest" description="Disordered" evidence="1">
    <location>
        <begin position="31"/>
        <end position="69"/>
    </location>
</feature>
<organism evidence="2">
    <name type="scientific">Cyclophora tenuis</name>
    <name type="common">Marine diatom</name>
    <dbReference type="NCBI Taxonomy" id="216820"/>
    <lineage>
        <taxon>Eukaryota</taxon>
        <taxon>Sar</taxon>
        <taxon>Stramenopiles</taxon>
        <taxon>Ochrophyta</taxon>
        <taxon>Bacillariophyta</taxon>
        <taxon>Fragilariophyceae</taxon>
        <taxon>Fragilariophycidae</taxon>
        <taxon>Cyclophorales</taxon>
        <taxon>Cyclophoraceae</taxon>
        <taxon>Cyclophora</taxon>
    </lineage>
</organism>
<proteinExistence type="predicted"/>
<evidence type="ECO:0000256" key="1">
    <source>
        <dbReference type="SAM" id="MobiDB-lite"/>
    </source>
</evidence>
<dbReference type="AlphaFoldDB" id="A0A7S1GI64"/>
<name>A0A7S1GI64_CYCTE</name>
<reference evidence="2" key="1">
    <citation type="submission" date="2021-01" db="EMBL/GenBank/DDBJ databases">
        <authorList>
            <person name="Corre E."/>
            <person name="Pelletier E."/>
            <person name="Niang G."/>
            <person name="Scheremetjew M."/>
            <person name="Finn R."/>
            <person name="Kale V."/>
            <person name="Holt S."/>
            <person name="Cochrane G."/>
            <person name="Meng A."/>
            <person name="Brown T."/>
            <person name="Cohen L."/>
        </authorList>
    </citation>
    <scope>NUCLEOTIDE SEQUENCE</scope>
    <source>
        <strain evidence="2">ECT3854</strain>
    </source>
</reference>
<gene>
    <name evidence="2" type="ORF">CTEN0397_LOCUS1817</name>
</gene>